<keyword evidence="1" id="KW-0547">Nucleotide-binding</keyword>
<dbReference type="GO" id="GO:0016887">
    <property type="term" value="F:ATP hydrolysis activity"/>
    <property type="evidence" value="ECO:0007669"/>
    <property type="project" value="InterPro"/>
</dbReference>
<dbReference type="InterPro" id="IPR003959">
    <property type="entry name" value="ATPase_AAA_core"/>
</dbReference>
<dbReference type="EMBL" id="KI546101">
    <property type="protein sequence ID" value="EST45090.1"/>
    <property type="molecule type" value="Genomic_DNA"/>
</dbReference>
<dbReference type="OrthoDB" id="39734at2759"/>
<dbReference type="CDD" id="cd19481">
    <property type="entry name" value="RecA-like_protease"/>
    <property type="match status" value="1"/>
</dbReference>
<evidence type="ECO:0000313" key="6">
    <source>
        <dbReference type="Proteomes" id="UP000018208"/>
    </source>
</evidence>
<keyword evidence="2" id="KW-0067">ATP-binding</keyword>
<dbReference type="PANTHER" id="PTHR23077:SF171">
    <property type="entry name" value="NUCLEAR VALOSIN-CONTAINING PROTEIN-LIKE"/>
    <property type="match status" value="1"/>
</dbReference>
<reference evidence="4 5" key="1">
    <citation type="journal article" date="2014" name="PLoS Genet.">
        <title>The Genome of Spironucleus salmonicida Highlights a Fish Pathogen Adapted to Fluctuating Environments.</title>
        <authorList>
            <person name="Xu F."/>
            <person name="Jerlstrom-Hultqvist J."/>
            <person name="Einarsson E."/>
            <person name="Astvaldsson A."/>
            <person name="Svard S.G."/>
            <person name="Andersson J.O."/>
        </authorList>
    </citation>
    <scope>NUCLEOTIDE SEQUENCE</scope>
    <source>
        <strain evidence="5">ATCC 50377</strain>
    </source>
</reference>
<keyword evidence="5" id="KW-0131">Cell cycle</keyword>
<dbReference type="InterPro" id="IPR003593">
    <property type="entry name" value="AAA+_ATPase"/>
</dbReference>
<organism evidence="4">
    <name type="scientific">Spironucleus salmonicida</name>
    <dbReference type="NCBI Taxonomy" id="348837"/>
    <lineage>
        <taxon>Eukaryota</taxon>
        <taxon>Metamonada</taxon>
        <taxon>Diplomonadida</taxon>
        <taxon>Hexamitidae</taxon>
        <taxon>Hexamitinae</taxon>
        <taxon>Spironucleus</taxon>
    </lineage>
</organism>
<evidence type="ECO:0000256" key="1">
    <source>
        <dbReference type="ARBA" id="ARBA00022741"/>
    </source>
</evidence>
<dbReference type="EMBL" id="AUWU02000005">
    <property type="protein sequence ID" value="KAH0573422.1"/>
    <property type="molecule type" value="Genomic_DNA"/>
</dbReference>
<evidence type="ECO:0000313" key="5">
    <source>
        <dbReference type="EMBL" id="KAH0573422.1"/>
    </source>
</evidence>
<dbReference type="GO" id="GO:0005524">
    <property type="term" value="F:ATP binding"/>
    <property type="evidence" value="ECO:0007669"/>
    <property type="project" value="UniProtKB-KW"/>
</dbReference>
<dbReference type="SUPFAM" id="SSF52540">
    <property type="entry name" value="P-loop containing nucleoside triphosphate hydrolases"/>
    <property type="match status" value="2"/>
</dbReference>
<evidence type="ECO:0000256" key="2">
    <source>
        <dbReference type="ARBA" id="ARBA00022840"/>
    </source>
</evidence>
<dbReference type="AlphaFoldDB" id="V6LKC4"/>
<evidence type="ECO:0000313" key="4">
    <source>
        <dbReference type="EMBL" id="EST45090.1"/>
    </source>
</evidence>
<sequence length="419" mass="47917">MDRTTQQYPISSALIYGPPGHGKTTFIRRLSDPLSSSGSCLKILEADQLLAEIDESRYDQCLIFCDEIDELTEQQQYKLGELMKNIGRHVFFVGATNKPETLISQLKSSFNQQILILQDTFGRTSQIQSKVDEQILVEQLLKQTQQLSPADIDWLLNNSFNEHNIICINQFQNQIKIYQPSGLRGLQMQQPEEVFGHEAIIDDILLSIKNNQHNNFLLFGPPGTGKNQLIKHFANLNIKIPVSSSSEVVGPYVGQSEKALDKLFKQASLVHPSILFIDEIDGLFCDKSQQNQRLLTVFQDLIDLQLAIVIVATNKPYKLPDQIRSRFKPCYLPPLNATQAARLIKQQLHGIKELNFEYLGQLCDGCTGSVIKSALYQIKQKLMFQEINQTYQQIQIEHYFYKLEKISDTQQTIYLEYLK</sequence>
<reference evidence="5" key="2">
    <citation type="submission" date="2020-12" db="EMBL/GenBank/DDBJ databases">
        <title>New Spironucleus salmonicida genome in near-complete chromosomes.</title>
        <authorList>
            <person name="Xu F."/>
            <person name="Kurt Z."/>
            <person name="Jimenez-Gonzalez A."/>
            <person name="Astvaldsson A."/>
            <person name="Andersson J.O."/>
            <person name="Svard S.G."/>
        </authorList>
    </citation>
    <scope>NUCLEOTIDE SEQUENCE</scope>
    <source>
        <strain evidence="5">ATCC 50377</strain>
    </source>
</reference>
<accession>V6LKC4</accession>
<dbReference type="Gene3D" id="1.10.8.60">
    <property type="match status" value="1"/>
</dbReference>
<dbReference type="GO" id="GO:0051301">
    <property type="term" value="P:cell division"/>
    <property type="evidence" value="ECO:0007669"/>
    <property type="project" value="UniProtKB-KW"/>
</dbReference>
<dbReference type="Proteomes" id="UP000018208">
    <property type="component" value="Unassembled WGS sequence"/>
</dbReference>
<name>V6LKC4_9EUKA</name>
<dbReference type="InterPro" id="IPR050168">
    <property type="entry name" value="AAA_ATPase_domain"/>
</dbReference>
<dbReference type="InterPro" id="IPR027417">
    <property type="entry name" value="P-loop_NTPase"/>
</dbReference>
<dbReference type="PANTHER" id="PTHR23077">
    <property type="entry name" value="AAA-FAMILY ATPASE"/>
    <property type="match status" value="1"/>
</dbReference>
<dbReference type="VEuPathDB" id="GiardiaDB:SS50377_25542"/>
<dbReference type="CDD" id="cd00009">
    <property type="entry name" value="AAA"/>
    <property type="match status" value="1"/>
</dbReference>
<keyword evidence="5" id="KW-0132">Cell division</keyword>
<dbReference type="Pfam" id="PF00004">
    <property type="entry name" value="AAA"/>
    <property type="match status" value="2"/>
</dbReference>
<keyword evidence="6" id="KW-1185">Reference proteome</keyword>
<proteinExistence type="predicted"/>
<dbReference type="Gene3D" id="3.40.50.300">
    <property type="entry name" value="P-loop containing nucleotide triphosphate hydrolases"/>
    <property type="match status" value="2"/>
</dbReference>
<dbReference type="SMART" id="SM00382">
    <property type="entry name" value="AAA"/>
    <property type="match status" value="2"/>
</dbReference>
<evidence type="ECO:0000259" key="3">
    <source>
        <dbReference type="SMART" id="SM00382"/>
    </source>
</evidence>
<feature type="domain" description="AAA+ ATPase" evidence="3">
    <location>
        <begin position="9"/>
        <end position="120"/>
    </location>
</feature>
<protein>
    <submittedName>
        <fullName evidence="4">AAA family ATPase, CDC 48 subfamily</fullName>
    </submittedName>
    <submittedName>
        <fullName evidence="5">Cell division control protein 48</fullName>
    </submittedName>
</protein>
<gene>
    <name evidence="4" type="ORF">SS50377_15110</name>
    <name evidence="5" type="ORF">SS50377_25542</name>
</gene>
<feature type="domain" description="AAA+ ATPase" evidence="3">
    <location>
        <begin position="212"/>
        <end position="338"/>
    </location>
</feature>